<evidence type="ECO:0000313" key="13">
    <source>
        <dbReference type="Proteomes" id="UP000466442"/>
    </source>
</evidence>
<dbReference type="InterPro" id="IPR010997">
    <property type="entry name" value="HRDC-like_sf"/>
</dbReference>
<comment type="subcellular location">
    <subcellularLocation>
        <location evidence="1">Nucleus</location>
    </subcellularLocation>
</comment>
<dbReference type="Gene3D" id="1.20.1250.40">
    <property type="match status" value="1"/>
</dbReference>
<organism evidence="12 13">
    <name type="scientific">Apolygus lucorum</name>
    <name type="common">Small green plant bug</name>
    <name type="synonym">Lygocoris lucorum</name>
    <dbReference type="NCBI Taxonomy" id="248454"/>
    <lineage>
        <taxon>Eukaryota</taxon>
        <taxon>Metazoa</taxon>
        <taxon>Ecdysozoa</taxon>
        <taxon>Arthropoda</taxon>
        <taxon>Hexapoda</taxon>
        <taxon>Insecta</taxon>
        <taxon>Pterygota</taxon>
        <taxon>Neoptera</taxon>
        <taxon>Paraneoptera</taxon>
        <taxon>Hemiptera</taxon>
        <taxon>Heteroptera</taxon>
        <taxon>Panheteroptera</taxon>
        <taxon>Cimicomorpha</taxon>
        <taxon>Miridae</taxon>
        <taxon>Mirini</taxon>
        <taxon>Apolygus</taxon>
    </lineage>
</organism>
<comment type="function">
    <text evidence="9">DNA-dependent RNA polymerase catalyzes the transcription of DNA into RNA using the four ribonucleoside triphosphates as substrates. Specific peripheric component of RNA polymerase III (Pol III) which synthesizes small non-coding RNAs including 5S rRNA, snRNAs, tRNAs and miRNAs from at least 500 distinct genomic loci. With POLR3H/RPC8 forms a mobile stalk that protrudes from Pol III core and functions primarily in transcription initiation. Pol III plays a key role in sensing and limiting infection by intracellular bacteria and DNA viruses. Acts as nuclear and cytosolic DNA sensor involved in innate immune response. Can sense non-self dsDNA that serves as template for transcription into dsRNA. The non-self RNA polymerase III transcripts, such as Epstein-Barr virus-encoded RNAs (EBERs) induce type I interferon and NF-kappa-B through the RIG-I pathway.</text>
</comment>
<evidence type="ECO:0000256" key="1">
    <source>
        <dbReference type="ARBA" id="ARBA00004123"/>
    </source>
</evidence>
<dbReference type="Pfam" id="PF03874">
    <property type="entry name" value="RNA_pol_Rpb4"/>
    <property type="match status" value="1"/>
</dbReference>
<comment type="function">
    <text evidence="7">Accessory protein for the calcitonin gene-related peptide (CGRP) receptor. It modulates CGRP responsiveness in a variety of tissues.</text>
</comment>
<evidence type="ECO:0000256" key="8">
    <source>
        <dbReference type="ARBA" id="ARBA00044007"/>
    </source>
</evidence>
<feature type="transmembrane region" description="Helical" evidence="10">
    <location>
        <begin position="68"/>
        <end position="90"/>
    </location>
</feature>
<evidence type="ECO:0000256" key="10">
    <source>
        <dbReference type="SAM" id="Phobius"/>
    </source>
</evidence>
<feature type="transmembrane region" description="Helical" evidence="10">
    <location>
        <begin position="206"/>
        <end position="230"/>
    </location>
</feature>
<evidence type="ECO:0000256" key="2">
    <source>
        <dbReference type="ARBA" id="ARBA00006898"/>
    </source>
</evidence>
<dbReference type="InterPro" id="IPR036259">
    <property type="entry name" value="MFS_trans_sf"/>
</dbReference>
<dbReference type="InterPro" id="IPR006590">
    <property type="entry name" value="RNA_pol_Rpb4/RPC9_core"/>
</dbReference>
<feature type="transmembrane region" description="Helical" evidence="10">
    <location>
        <begin position="131"/>
        <end position="151"/>
    </location>
</feature>
<proteinExistence type="inferred from homology"/>
<dbReference type="PANTHER" id="PTHR15561">
    <property type="entry name" value="CALCITONIN GENE-RELATED PEPTIDE-RECEPTOR COMPONENT PROTEIN"/>
    <property type="match status" value="1"/>
</dbReference>
<keyword evidence="4" id="KW-0240">DNA-directed RNA polymerase</keyword>
<dbReference type="OrthoDB" id="1746530at2759"/>
<comment type="subunit">
    <text evidence="8">Component of the RNA polymerase III complex consisting of 17 subunits: a ten-subunit horseshoe-shaped catalytic core composed of POLR3A/RPC1, POLR3B/RPC2, POLR1C/RPAC1, POLR1D/RPAC2, POLR3K/RPC10, POLR2E/RPABC1, POLR2F/RPABC2, POLR2H/RPABC3, POLR2K/RPABC4 and POLR2L/RPABC5; a mobile stalk composed of two subunits POLR3H/RPC8 and CRCP/RPC9, protruding from the core and functioning primarily in transcription initiation; and additional subunits homologous to general transcription factors of the RNA polymerase II machinery, POLR3C/RPC3-POLR3F/RPC6-POLR3G/RPC7 heterotrimer required for transcription initiation and POLR3D/RPC4-POLR3E/RPC5 heterodimer involved in both transcription initiation and termination.</text>
</comment>
<keyword evidence="6" id="KW-0539">Nucleus</keyword>
<feature type="transmembrane region" description="Helical" evidence="10">
    <location>
        <begin position="346"/>
        <end position="368"/>
    </location>
</feature>
<dbReference type="Gene3D" id="1.20.1250.20">
    <property type="entry name" value="MFS general substrate transporter like domains"/>
    <property type="match status" value="1"/>
</dbReference>
<dbReference type="PANTHER" id="PTHR15561:SF0">
    <property type="entry name" value="DNA-DIRECTED RNA POLYMERASE III SUBUNIT RPC9"/>
    <property type="match status" value="1"/>
</dbReference>
<dbReference type="InterPro" id="IPR038846">
    <property type="entry name" value="RPC9"/>
</dbReference>
<evidence type="ECO:0000256" key="9">
    <source>
        <dbReference type="ARBA" id="ARBA00045808"/>
    </source>
</evidence>
<comment type="similarity">
    <text evidence="2">Belongs to the eukaryotic RPC9 RNA polymerase subunit family.</text>
</comment>
<dbReference type="EMBL" id="WIXP02000003">
    <property type="protein sequence ID" value="KAF6213359.1"/>
    <property type="molecule type" value="Genomic_DNA"/>
</dbReference>
<evidence type="ECO:0000256" key="3">
    <source>
        <dbReference type="ARBA" id="ARBA00016672"/>
    </source>
</evidence>
<evidence type="ECO:0000256" key="5">
    <source>
        <dbReference type="ARBA" id="ARBA00023163"/>
    </source>
</evidence>
<keyword evidence="5" id="KW-0804">Transcription</keyword>
<dbReference type="GO" id="GO:0005666">
    <property type="term" value="C:RNA polymerase III complex"/>
    <property type="evidence" value="ECO:0007669"/>
    <property type="project" value="InterPro"/>
</dbReference>
<feature type="transmembrane region" description="Helical" evidence="10">
    <location>
        <begin position="262"/>
        <end position="282"/>
    </location>
</feature>
<feature type="transmembrane region" description="Helical" evidence="10">
    <location>
        <begin position="314"/>
        <end position="334"/>
    </location>
</feature>
<feature type="transmembrane region" description="Helical" evidence="10">
    <location>
        <begin position="97"/>
        <end position="125"/>
    </location>
</feature>
<keyword evidence="13" id="KW-1185">Reference proteome</keyword>
<dbReference type="Proteomes" id="UP000466442">
    <property type="component" value="Unassembled WGS sequence"/>
</dbReference>
<evidence type="ECO:0000313" key="12">
    <source>
        <dbReference type="EMBL" id="KAF6213359.1"/>
    </source>
</evidence>
<feature type="transmembrane region" description="Helical" evidence="10">
    <location>
        <begin position="28"/>
        <end position="48"/>
    </location>
</feature>
<evidence type="ECO:0000256" key="7">
    <source>
        <dbReference type="ARBA" id="ARBA00043924"/>
    </source>
</evidence>
<evidence type="ECO:0000256" key="4">
    <source>
        <dbReference type="ARBA" id="ARBA00022478"/>
    </source>
</evidence>
<evidence type="ECO:0000259" key="11">
    <source>
        <dbReference type="SMART" id="SM00657"/>
    </source>
</evidence>
<keyword evidence="10" id="KW-1133">Transmembrane helix</keyword>
<evidence type="ECO:0000256" key="6">
    <source>
        <dbReference type="ARBA" id="ARBA00023242"/>
    </source>
</evidence>
<dbReference type="SMART" id="SM00657">
    <property type="entry name" value="RPOL4c"/>
    <property type="match status" value="1"/>
</dbReference>
<dbReference type="InterPro" id="IPR005574">
    <property type="entry name" value="Rpb4/RPC9"/>
</dbReference>
<sequence>MLNRASVFTGASGATTTPQKSKSVKTRAISKSLFLVSAFLEGFVKFSYDAHGFFFLQTALELPPDGALRFYHLQRSLFFVCVSLSPLIIMSIKPKSAYWVMILFDLLTLVSFCVLAVISFLFQYVNFKTNVPLVLSVTMFTSVALGGKWYWMRRTIYEQHRFPKELDEYIRGLTINVFVTNLGRISGMLVVTFVCGSRTGPIINFFYFYSISAAGSLLELFVMLFGLVIARKGTTSNLTAAIMVRNEIKVFYHTRSLPEKSLFGTIKFILPLYLPLLCLLANRDQRFSLYVRQAEMLDLQLTDDYRVHPTFLNVTQPLVIVLLVYPFQFLLDILRKYEISFHTRTRSLCVFVFMTLSLFGGSLLQVFIEDRAEGSILVEHGCIVLYNTFECPASIDTEFQKTLYVNPVSHIMLMSTPKFNILKENNHPMEVKVFCGAEQFLVTKKLVVKKMEINEYLLTPIIDSEVDQLIVGADLKRLEPRKINSIFFFANTVRLVHSTRFNMTIIGKKIARYYSDTDEYADSLEIFPDGRYAIIINGLLLHELKITKGTSLSILISKSIYRNQRLIPLSRIIEILPQNVIKFYYQIPQIFILGLADLLIDTPGFIYGGNVVSSDWHEALQLMWFFTQALANLGVASGIVEFVTPLYDYLVAFCISMLSTRERTALFRADMEVKETEVAALCNLEVLNLLNEIKDTSVNNSSTGNQLATILYEASQHLQNSCGSQTSSDVRNLLGALLNFPVKFTHNEKLMIVNTPPKTALELSLIVHNYDERMTDEQVEELIEIINNTCS</sequence>
<reference evidence="12" key="1">
    <citation type="journal article" date="2021" name="Mol. Ecol. Resour.">
        <title>Apolygus lucorum genome provides insights into omnivorousness and mesophyll feeding.</title>
        <authorList>
            <person name="Liu Y."/>
            <person name="Liu H."/>
            <person name="Wang H."/>
            <person name="Huang T."/>
            <person name="Liu B."/>
            <person name="Yang B."/>
            <person name="Yin L."/>
            <person name="Li B."/>
            <person name="Zhang Y."/>
            <person name="Zhang S."/>
            <person name="Jiang F."/>
            <person name="Zhang X."/>
            <person name="Ren Y."/>
            <person name="Wang B."/>
            <person name="Wang S."/>
            <person name="Lu Y."/>
            <person name="Wu K."/>
            <person name="Fan W."/>
            <person name="Wang G."/>
        </authorList>
    </citation>
    <scope>NUCLEOTIDE SEQUENCE</scope>
    <source>
        <strain evidence="12">12Hb</strain>
    </source>
</reference>
<comment type="caution">
    <text evidence="12">The sequence shown here is derived from an EMBL/GenBank/DDBJ whole genome shotgun (WGS) entry which is preliminary data.</text>
</comment>
<feature type="domain" description="RNA polymerase Rpb4/RPC9 core" evidence="11">
    <location>
        <begin position="671"/>
        <end position="791"/>
    </location>
</feature>
<protein>
    <recommendedName>
        <fullName evidence="3">DNA-directed RNA polymerase III subunit RPC9</fullName>
    </recommendedName>
</protein>
<name>A0A8S9XXU6_APOLU</name>
<dbReference type="GO" id="GO:0000166">
    <property type="term" value="F:nucleotide binding"/>
    <property type="evidence" value="ECO:0007669"/>
    <property type="project" value="InterPro"/>
</dbReference>
<keyword evidence="10" id="KW-0812">Transmembrane</keyword>
<gene>
    <name evidence="12" type="ORF">GE061_011078</name>
</gene>
<keyword evidence="10" id="KW-0472">Membrane</keyword>
<dbReference type="AlphaFoldDB" id="A0A8S9XXU6"/>
<dbReference type="SUPFAM" id="SSF47819">
    <property type="entry name" value="HRDC-like"/>
    <property type="match status" value="1"/>
</dbReference>
<dbReference type="GO" id="GO:0006384">
    <property type="term" value="P:transcription initiation at RNA polymerase III promoter"/>
    <property type="evidence" value="ECO:0007669"/>
    <property type="project" value="InterPro"/>
</dbReference>
<accession>A0A8S9XXU6</accession>
<feature type="transmembrane region" description="Helical" evidence="10">
    <location>
        <begin position="172"/>
        <end position="194"/>
    </location>
</feature>
<dbReference type="InterPro" id="IPR038324">
    <property type="entry name" value="Rpb4/RPC9_sf"/>
</dbReference>